<dbReference type="OrthoDB" id="331600at2759"/>
<evidence type="ECO:0000313" key="3">
    <source>
        <dbReference type="RefSeq" id="XP_026745215.1"/>
    </source>
</evidence>
<evidence type="ECO:0000259" key="1">
    <source>
        <dbReference type="Pfam" id="PF12295"/>
    </source>
</evidence>
<proteinExistence type="predicted"/>
<dbReference type="RefSeq" id="XP_026745215.1">
    <property type="nucleotide sequence ID" value="XM_026889414.1"/>
</dbReference>
<reference evidence="3" key="1">
    <citation type="submission" date="2025-08" db="UniProtKB">
        <authorList>
            <consortium name="RefSeq"/>
        </authorList>
    </citation>
    <scope>IDENTIFICATION</scope>
</reference>
<accession>A0A7E5WWJ5</accession>
<feature type="domain" description="Symplekin C-terminal" evidence="1">
    <location>
        <begin position="2"/>
        <end position="102"/>
    </location>
</feature>
<gene>
    <name evidence="3" type="primary">LOC113506578</name>
</gene>
<protein>
    <submittedName>
        <fullName evidence="3">Symplekin-like</fullName>
    </submittedName>
</protein>
<sequence>MYIIKATALCFAEKQTYTQDVLSAVLQRLSEEPEVPVLMMRTVLQALTLYPSMGPLVLNILQLLMEKEVWTNKVVWEGWVKCCLRLAPMSGALLAGLGRRALAAAGGVPGLLAALRAHVAALPAARRRAAARGRARALPGQ</sequence>
<dbReference type="GO" id="GO:0005847">
    <property type="term" value="C:mRNA cleavage and polyadenylation specificity factor complex"/>
    <property type="evidence" value="ECO:0007669"/>
    <property type="project" value="TreeGrafter"/>
</dbReference>
<evidence type="ECO:0000313" key="2">
    <source>
        <dbReference type="Proteomes" id="UP000322000"/>
    </source>
</evidence>
<keyword evidence="2" id="KW-1185">Reference proteome</keyword>
<dbReference type="KEGG" id="tnl:113506578"/>
<organism evidence="2 3">
    <name type="scientific">Trichoplusia ni</name>
    <name type="common">Cabbage looper</name>
    <dbReference type="NCBI Taxonomy" id="7111"/>
    <lineage>
        <taxon>Eukaryota</taxon>
        <taxon>Metazoa</taxon>
        <taxon>Ecdysozoa</taxon>
        <taxon>Arthropoda</taxon>
        <taxon>Hexapoda</taxon>
        <taxon>Insecta</taxon>
        <taxon>Pterygota</taxon>
        <taxon>Neoptera</taxon>
        <taxon>Endopterygota</taxon>
        <taxon>Lepidoptera</taxon>
        <taxon>Glossata</taxon>
        <taxon>Ditrysia</taxon>
        <taxon>Noctuoidea</taxon>
        <taxon>Noctuidae</taxon>
        <taxon>Plusiinae</taxon>
        <taxon>Trichoplusia</taxon>
    </lineage>
</organism>
<dbReference type="InParanoid" id="A0A7E5WWJ5"/>
<name>A0A7E5WWJ5_TRINI</name>
<dbReference type="GeneID" id="113506578"/>
<dbReference type="Proteomes" id="UP000322000">
    <property type="component" value="Chromosome 20"/>
</dbReference>
<dbReference type="Pfam" id="PF12295">
    <property type="entry name" value="Symplekin_C"/>
    <property type="match status" value="1"/>
</dbReference>
<dbReference type="InterPro" id="IPR021850">
    <property type="entry name" value="Symplekin/Pta1"/>
</dbReference>
<dbReference type="InterPro" id="IPR022075">
    <property type="entry name" value="Symplekin_C"/>
</dbReference>
<dbReference type="PANTHER" id="PTHR15245">
    <property type="entry name" value="SYMPLEKIN-RELATED"/>
    <property type="match status" value="1"/>
</dbReference>
<dbReference type="PANTHER" id="PTHR15245:SF20">
    <property type="entry name" value="SYMPLEKIN"/>
    <property type="match status" value="1"/>
</dbReference>
<dbReference type="AlphaFoldDB" id="A0A7E5WWJ5"/>